<feature type="domain" description="ATPase V1 complex subunit H C-terminal" evidence="6">
    <location>
        <begin position="356"/>
        <end position="474"/>
    </location>
</feature>
<dbReference type="GO" id="GO:0000221">
    <property type="term" value="C:vacuolar proton-transporting V-type ATPase, V1 domain"/>
    <property type="evidence" value="ECO:0007669"/>
    <property type="project" value="UniProtKB-UniRule"/>
</dbReference>
<evidence type="ECO:0000313" key="7">
    <source>
        <dbReference type="EMBL" id="CAG8950536.1"/>
    </source>
</evidence>
<evidence type="ECO:0000256" key="5">
    <source>
        <dbReference type="PIRNR" id="PIRNR032184"/>
    </source>
</evidence>
<comment type="subunit">
    <text evidence="5">V-ATPase is a heteromultimeric enzyme made up of two complexes: the ATP-hydrolytic V1 complex and the proton translocation V0 complex.</text>
</comment>
<dbReference type="PANTHER" id="PTHR10698:SF0">
    <property type="entry name" value="V-TYPE PROTON ATPASE SUBUNIT H"/>
    <property type="match status" value="1"/>
</dbReference>
<proteinExistence type="inferred from homology"/>
<dbReference type="PANTHER" id="PTHR10698">
    <property type="entry name" value="V-TYPE PROTON ATPASE SUBUNIT H"/>
    <property type="match status" value="1"/>
</dbReference>
<evidence type="ECO:0000256" key="1">
    <source>
        <dbReference type="ARBA" id="ARBA00008613"/>
    </source>
</evidence>
<dbReference type="GO" id="GO:0046961">
    <property type="term" value="F:proton-transporting ATPase activity, rotational mechanism"/>
    <property type="evidence" value="ECO:0007669"/>
    <property type="project" value="UniProtKB-UniRule"/>
</dbReference>
<evidence type="ECO:0000259" key="6">
    <source>
        <dbReference type="Pfam" id="PF11698"/>
    </source>
</evidence>
<comment type="function">
    <text evidence="5">Subunit of the V1 complex of vacuolar(H+)-ATPase (V-ATPase), a multisubunit enzyme composed of a peripheral complex (V1) that hydrolyzes ATP and a membrane integral complex (V0) that translocates protons. V-ATPase is responsible for acidifying and maintaining the pH of intracellular compartments.</text>
</comment>
<dbReference type="Proteomes" id="UP000696280">
    <property type="component" value="Unassembled WGS sequence"/>
</dbReference>
<dbReference type="Pfam" id="PF03224">
    <property type="entry name" value="V-ATPase_H_N"/>
    <property type="match status" value="1"/>
</dbReference>
<evidence type="ECO:0000256" key="4">
    <source>
        <dbReference type="ARBA" id="ARBA00023065"/>
    </source>
</evidence>
<dbReference type="Gene3D" id="1.25.40.150">
    <property type="entry name" value="V-type ATPase, subunit H, C-terminal domain"/>
    <property type="match status" value="1"/>
</dbReference>
<organism evidence="7 8">
    <name type="scientific">Hymenoscyphus fraxineus</name>
    <dbReference type="NCBI Taxonomy" id="746836"/>
    <lineage>
        <taxon>Eukaryota</taxon>
        <taxon>Fungi</taxon>
        <taxon>Dikarya</taxon>
        <taxon>Ascomycota</taxon>
        <taxon>Pezizomycotina</taxon>
        <taxon>Leotiomycetes</taxon>
        <taxon>Helotiales</taxon>
        <taxon>Helotiaceae</taxon>
        <taxon>Hymenoscyphus</taxon>
    </lineage>
</organism>
<dbReference type="FunFam" id="1.25.40.150:FF:000002">
    <property type="entry name" value="V-type proton ATPase subunit H"/>
    <property type="match status" value="1"/>
</dbReference>
<dbReference type="OrthoDB" id="10263554at2759"/>
<evidence type="ECO:0000313" key="8">
    <source>
        <dbReference type="Proteomes" id="UP000696280"/>
    </source>
</evidence>
<gene>
    <name evidence="7" type="ORF">HYFRA_00002743</name>
</gene>
<reference evidence="7" key="1">
    <citation type="submission" date="2021-07" db="EMBL/GenBank/DDBJ databases">
        <authorList>
            <person name="Durling M."/>
        </authorList>
    </citation>
    <scope>NUCLEOTIDE SEQUENCE</scope>
</reference>
<keyword evidence="8" id="KW-1185">Reference proteome</keyword>
<sequence>MSLDPPTYLSSLQYNIRARPIPWDGAVRAGTISEDQLSKIRAVDKVRKEQREEIIEGDLDGYRKLFVGGEGTASVLESAARSAHVVQYVLVLLGDLLEGIPALSKALSEHPDPYKPFLPLLAQSNDPESPIPLLTSTVLASMMGGVPNTSDKAAAAMPKLFSYLSTLTKTTDGGLQDIAVLQYSTLLGGKKSRDLFWQQRSETIEPLVGILRTAAGVSPNGDSATLWSGAPSVRSNPEGSLGGGVGLQLLYHVLLVLWQLSFEGESVGEGLEDEYDIIPLYVQLLRLSPKEKTTRLLVSSLYNILSVNKQTLLPTAVLARLPALLQNINGRHLNDQDLQEDLTALTEMLEEHTKTQTTFDEYAAEVNSGHLRWSPPHRNTVFWAENARKILEHEKGELCKKLQEIMSKPWENDKQVLAIACNDVGWLVKEVPEKRGQLEKLGLKTRVMELMTEKDEAVRWESLNALSGWLRYSFETK</sequence>
<dbReference type="PIRSF" id="PIRSF032184">
    <property type="entry name" value="ATPase_V1_H"/>
    <property type="match status" value="1"/>
</dbReference>
<dbReference type="EMBL" id="CAJVRL010000038">
    <property type="protein sequence ID" value="CAG8950536.1"/>
    <property type="molecule type" value="Genomic_DNA"/>
</dbReference>
<protein>
    <recommendedName>
        <fullName evidence="5">V-type proton ATPase subunit H</fullName>
    </recommendedName>
</protein>
<dbReference type="InterPro" id="IPR011989">
    <property type="entry name" value="ARM-like"/>
</dbReference>
<keyword evidence="2 5" id="KW-0813">Transport</keyword>
<comment type="caution">
    <text evidence="7">The sequence shown here is derived from an EMBL/GenBank/DDBJ whole genome shotgun (WGS) entry which is preliminary data.</text>
</comment>
<keyword evidence="3 5" id="KW-0375">Hydrogen ion transport</keyword>
<dbReference type="InterPro" id="IPR004908">
    <property type="entry name" value="ATPase_V1-cplx_hsu"/>
</dbReference>
<name>A0A9N9KP41_9HELO</name>
<dbReference type="InterPro" id="IPR038497">
    <property type="entry name" value="ATPase_V1-cplx_hsu_C_sf"/>
</dbReference>
<dbReference type="GO" id="GO:0000329">
    <property type="term" value="C:fungal-type vacuole membrane"/>
    <property type="evidence" value="ECO:0007669"/>
    <property type="project" value="TreeGrafter"/>
</dbReference>
<dbReference type="InterPro" id="IPR011987">
    <property type="entry name" value="ATPase_V1-cplx_hsu_C"/>
</dbReference>
<dbReference type="Pfam" id="PF11698">
    <property type="entry name" value="V-ATPase_H_C"/>
    <property type="match status" value="1"/>
</dbReference>
<dbReference type="AlphaFoldDB" id="A0A9N9KP41"/>
<dbReference type="SUPFAM" id="SSF48371">
    <property type="entry name" value="ARM repeat"/>
    <property type="match status" value="1"/>
</dbReference>
<keyword evidence="4 5" id="KW-0406">Ion transport</keyword>
<evidence type="ECO:0000256" key="2">
    <source>
        <dbReference type="ARBA" id="ARBA00022448"/>
    </source>
</evidence>
<dbReference type="InterPro" id="IPR016024">
    <property type="entry name" value="ARM-type_fold"/>
</dbReference>
<dbReference type="Gene3D" id="1.25.10.10">
    <property type="entry name" value="Leucine-rich Repeat Variant"/>
    <property type="match status" value="1"/>
</dbReference>
<evidence type="ECO:0000256" key="3">
    <source>
        <dbReference type="ARBA" id="ARBA00022781"/>
    </source>
</evidence>
<dbReference type="FunFam" id="1.25.10.10:FF:000326">
    <property type="entry name" value="V-type proton ATPase subunit H"/>
    <property type="match status" value="1"/>
</dbReference>
<accession>A0A9N9KP41</accession>
<comment type="similarity">
    <text evidence="1 5">Belongs to the V-ATPase H subunit family.</text>
</comment>